<dbReference type="RefSeq" id="WP_302722337.1">
    <property type="nucleotide sequence ID" value="NZ_JAULRU010000520.1"/>
</dbReference>
<keyword evidence="3" id="KW-1185">Reference proteome</keyword>
<comment type="caution">
    <text evidence="2">The sequence shown here is derived from an EMBL/GenBank/DDBJ whole genome shotgun (WGS) entry which is preliminary data.</text>
</comment>
<evidence type="ECO:0000313" key="2">
    <source>
        <dbReference type="EMBL" id="MDX6851476.1"/>
    </source>
</evidence>
<sequence>MGDPYVGLMVVSMGASFERERLWDYFAKALVRDKNFYAAHSQMIHALAEKWGGEPGEMFTVAYKASGNAPEGSPLAGLLAEAHIEHWLYLHMTDREDEAEIYFREPQIRQDLTDAYRKIQCLTPTSFSLVKAFNNFAMCFYLGGLNESAKEAITTLNGKFLEYPWQYLNESSLSILDSRYTLDEVQKRLSLSMRDLPDVIVKSKLSFSDESHEDSDKTVIETPVENSQRRRLKTPVVVPLSIAMVSVLVLGYPLLKILRADIGILESFEPISLPLFALSQIGLCVLVILTARELKTFLYRYPVIDSVESLQALKPVARTNMHAALLAFFFLGVGSLSGIMALINNGIGVKIVVFIIYIATMVLFAIYNSIENKVKQIECMDESLETELRKILDCWLHKALPNF</sequence>
<organism evidence="2 3">
    <name type="scientific">Gilvimarinus gilvus</name>
    <dbReference type="NCBI Taxonomy" id="3058038"/>
    <lineage>
        <taxon>Bacteria</taxon>
        <taxon>Pseudomonadati</taxon>
        <taxon>Pseudomonadota</taxon>
        <taxon>Gammaproteobacteria</taxon>
        <taxon>Cellvibrionales</taxon>
        <taxon>Cellvibrionaceae</taxon>
        <taxon>Gilvimarinus</taxon>
    </lineage>
</organism>
<feature type="transmembrane region" description="Helical" evidence="1">
    <location>
        <begin position="349"/>
        <end position="367"/>
    </location>
</feature>
<evidence type="ECO:0000313" key="3">
    <source>
        <dbReference type="Proteomes" id="UP001273505"/>
    </source>
</evidence>
<dbReference type="Proteomes" id="UP001273505">
    <property type="component" value="Unassembled WGS sequence"/>
</dbReference>
<evidence type="ECO:0000256" key="1">
    <source>
        <dbReference type="SAM" id="Phobius"/>
    </source>
</evidence>
<feature type="transmembrane region" description="Helical" evidence="1">
    <location>
        <begin position="271"/>
        <end position="291"/>
    </location>
</feature>
<feature type="transmembrane region" description="Helical" evidence="1">
    <location>
        <begin position="323"/>
        <end position="343"/>
    </location>
</feature>
<proteinExistence type="predicted"/>
<accession>A0ABU4S2V1</accession>
<reference evidence="2 3" key="1">
    <citation type="submission" date="2023-11" db="EMBL/GenBank/DDBJ databases">
        <title>Gilvimarinus fulvus sp. nov., isolated from the surface of Kelp.</title>
        <authorList>
            <person name="Sun Y.Y."/>
            <person name="Gong Y."/>
            <person name="Du Z.J."/>
        </authorList>
    </citation>
    <scope>NUCLEOTIDE SEQUENCE [LARGE SCALE GENOMIC DNA]</scope>
    <source>
        <strain evidence="2 3">SDUM040013</strain>
    </source>
</reference>
<name>A0ABU4S2V1_9GAMM</name>
<keyword evidence="1" id="KW-0812">Transmembrane</keyword>
<protein>
    <submittedName>
        <fullName evidence="2">Uncharacterized protein</fullName>
    </submittedName>
</protein>
<feature type="transmembrane region" description="Helical" evidence="1">
    <location>
        <begin position="236"/>
        <end position="255"/>
    </location>
</feature>
<keyword evidence="1" id="KW-0472">Membrane</keyword>
<keyword evidence="1" id="KW-1133">Transmembrane helix</keyword>
<gene>
    <name evidence="2" type="ORF">SCD92_19055</name>
</gene>
<dbReference type="EMBL" id="JAXAFO010000063">
    <property type="protein sequence ID" value="MDX6851476.1"/>
    <property type="molecule type" value="Genomic_DNA"/>
</dbReference>